<dbReference type="Proteomes" id="UP000673691">
    <property type="component" value="Unassembled WGS sequence"/>
</dbReference>
<name>A0A8H7ZRV5_9FUNG</name>
<evidence type="ECO:0000313" key="1">
    <source>
        <dbReference type="EMBL" id="KAG5458057.1"/>
    </source>
</evidence>
<dbReference type="EMBL" id="JAEFCI010009040">
    <property type="protein sequence ID" value="KAG5458057.1"/>
    <property type="molecule type" value="Genomic_DNA"/>
</dbReference>
<feature type="non-terminal residue" evidence="1">
    <location>
        <position position="1"/>
    </location>
</feature>
<evidence type="ECO:0000313" key="2">
    <source>
        <dbReference type="Proteomes" id="UP000673691"/>
    </source>
</evidence>
<sequence>AGRAGAASRGCGGVVLWDRGGVGRAEVLGGEEGGRMRRKLILREREKKRRWRLKARGGVGTKGGGVG</sequence>
<keyword evidence="2" id="KW-1185">Reference proteome</keyword>
<gene>
    <name evidence="1" type="ORF">BJ554DRAFT_1798</name>
</gene>
<protein>
    <submittedName>
        <fullName evidence="1">Uncharacterized protein</fullName>
    </submittedName>
</protein>
<reference evidence="1 2" key="1">
    <citation type="journal article" name="Sci. Rep.">
        <title>Genome-scale phylogenetic analyses confirm Olpidium as the closest living zoosporic fungus to the non-flagellated, terrestrial fungi.</title>
        <authorList>
            <person name="Chang Y."/>
            <person name="Rochon D."/>
            <person name="Sekimoto S."/>
            <person name="Wang Y."/>
            <person name="Chovatia M."/>
            <person name="Sandor L."/>
            <person name="Salamov A."/>
            <person name="Grigoriev I.V."/>
            <person name="Stajich J.E."/>
            <person name="Spatafora J.W."/>
        </authorList>
    </citation>
    <scope>NUCLEOTIDE SEQUENCE [LARGE SCALE GENOMIC DNA]</scope>
    <source>
        <strain evidence="1">S191</strain>
    </source>
</reference>
<comment type="caution">
    <text evidence="1">The sequence shown here is derived from an EMBL/GenBank/DDBJ whole genome shotgun (WGS) entry which is preliminary data.</text>
</comment>
<organism evidence="1 2">
    <name type="scientific">Olpidium bornovanus</name>
    <dbReference type="NCBI Taxonomy" id="278681"/>
    <lineage>
        <taxon>Eukaryota</taxon>
        <taxon>Fungi</taxon>
        <taxon>Fungi incertae sedis</taxon>
        <taxon>Olpidiomycota</taxon>
        <taxon>Olpidiomycotina</taxon>
        <taxon>Olpidiomycetes</taxon>
        <taxon>Olpidiales</taxon>
        <taxon>Olpidiaceae</taxon>
        <taxon>Olpidium</taxon>
    </lineage>
</organism>
<accession>A0A8H7ZRV5</accession>
<proteinExistence type="predicted"/>
<dbReference type="AlphaFoldDB" id="A0A8H7ZRV5"/>